<feature type="transmembrane region" description="Helical" evidence="1">
    <location>
        <begin position="119"/>
        <end position="139"/>
    </location>
</feature>
<keyword evidence="1" id="KW-1133">Transmembrane helix</keyword>
<feature type="transmembrane region" description="Helical" evidence="1">
    <location>
        <begin position="34"/>
        <end position="54"/>
    </location>
</feature>
<keyword evidence="1" id="KW-0812">Transmembrane</keyword>
<keyword evidence="1" id="KW-0472">Membrane</keyword>
<feature type="transmembrane region" description="Helical" evidence="1">
    <location>
        <begin position="75"/>
        <end position="99"/>
    </location>
</feature>
<organism evidence="2 3">
    <name type="scientific">Corynebacterium gerontici</name>
    <dbReference type="NCBI Taxonomy" id="2079234"/>
    <lineage>
        <taxon>Bacteria</taxon>
        <taxon>Bacillati</taxon>
        <taxon>Actinomycetota</taxon>
        <taxon>Actinomycetes</taxon>
        <taxon>Mycobacteriales</taxon>
        <taxon>Corynebacteriaceae</taxon>
        <taxon>Corynebacterium</taxon>
    </lineage>
</organism>
<accession>A0A3G6J115</accession>
<keyword evidence="3" id="KW-1185">Reference proteome</keyword>
<protein>
    <recommendedName>
        <fullName evidence="4">DUF3180 domain-containing protein</fullName>
    </recommendedName>
</protein>
<evidence type="ECO:0000313" key="2">
    <source>
        <dbReference type="EMBL" id="AZA10658.1"/>
    </source>
</evidence>
<reference evidence="2 3" key="1">
    <citation type="submission" date="2018-11" db="EMBL/GenBank/DDBJ databases">
        <authorList>
            <person name="Kleinhagauer T."/>
            <person name="Glaeser S.P."/>
            <person name="Spergser J."/>
            <person name="Ruckert C."/>
            <person name="Kaempfer P."/>
            <person name="Busse H.-J."/>
        </authorList>
    </citation>
    <scope>NUCLEOTIDE SEQUENCE [LARGE SCALE GENOMIC DNA]</scope>
    <source>
        <strain evidence="2 3">W8</strain>
    </source>
</reference>
<dbReference type="OrthoDB" id="4426699at2"/>
<dbReference type="KEGG" id="cgk:CGERO_01620"/>
<sequence length="155" mass="16181" precursor="true">MKRTNVSSVLLVGVVAAAGMWIITRYFYASMINVPASVPMAEFLIAAVLAWAAIRVSQRVEKHQIGQDRSQLNPVTAAKLLAVGKAGAWTGALFGGAYVGRALYVVPKMGELVAAHDDVPLVLASVAGGLAMSAAGLWLERACSVPPPPNGEAVR</sequence>
<proteinExistence type="predicted"/>
<evidence type="ECO:0008006" key="4">
    <source>
        <dbReference type="Google" id="ProtNLM"/>
    </source>
</evidence>
<feature type="transmembrane region" description="Helical" evidence="1">
    <location>
        <begin position="9"/>
        <end position="28"/>
    </location>
</feature>
<dbReference type="EMBL" id="CP033897">
    <property type="protein sequence ID" value="AZA10658.1"/>
    <property type="molecule type" value="Genomic_DNA"/>
</dbReference>
<dbReference type="AlphaFoldDB" id="A0A3G6J115"/>
<dbReference type="Proteomes" id="UP000271587">
    <property type="component" value="Chromosome"/>
</dbReference>
<evidence type="ECO:0000256" key="1">
    <source>
        <dbReference type="SAM" id="Phobius"/>
    </source>
</evidence>
<dbReference type="Pfam" id="PF11377">
    <property type="entry name" value="DUF3180"/>
    <property type="match status" value="1"/>
</dbReference>
<dbReference type="InterPro" id="IPR021517">
    <property type="entry name" value="DUF3180"/>
</dbReference>
<name>A0A3G6J115_9CORY</name>
<evidence type="ECO:0000313" key="3">
    <source>
        <dbReference type="Proteomes" id="UP000271587"/>
    </source>
</evidence>
<gene>
    <name evidence="2" type="ORF">CGERO_01620</name>
</gene>
<dbReference type="RefSeq" id="WP_123933148.1">
    <property type="nucleotide sequence ID" value="NZ_CP033897.1"/>
</dbReference>